<dbReference type="EMBL" id="ACJX03000001">
    <property type="protein sequence ID" value="KRT34368.1"/>
    <property type="molecule type" value="Genomic_DNA"/>
</dbReference>
<reference evidence="2" key="1">
    <citation type="submission" date="2012-09" db="EMBL/GenBank/DDBJ databases">
        <authorList>
            <person name="Weinstock G."/>
            <person name="Sodergren E."/>
            <person name="Clifton S."/>
            <person name="Fulton L."/>
            <person name="Fulton B."/>
            <person name="Courtney L."/>
            <person name="Fronick C."/>
            <person name="Harrison M."/>
            <person name="Strong C."/>
            <person name="Farmer C."/>
            <person name="Delehaunty K."/>
            <person name="Markovic C."/>
            <person name="Hall O."/>
            <person name="Minx P."/>
            <person name="Tomlinson C."/>
            <person name="Mitreva M."/>
            <person name="Nelson J."/>
            <person name="Hou S."/>
            <person name="Wollam A."/>
            <person name="Pepin K.H."/>
            <person name="Johnson M."/>
            <person name="Bhonagiri V."/>
            <person name="Nash W.E."/>
            <person name="Suruliraj S."/>
            <person name="Warren W."/>
            <person name="Chinwalla A."/>
            <person name="Mardis E.R."/>
            <person name="Wilson R.K."/>
        </authorList>
    </citation>
    <scope>NUCLEOTIDE SEQUENCE [LARGE SCALE GENOMIC DNA]</scope>
    <source>
        <strain evidence="2">OS1</strain>
    </source>
</reference>
<dbReference type="eggNOG" id="COG0726">
    <property type="taxonomic scope" value="Bacteria"/>
</dbReference>
<accession>A0A0T5X7X1</accession>
<keyword evidence="2" id="KW-1185">Reference proteome</keyword>
<sequence length="61" mass="6893">MEGSMLGGQYMGFSHEKSLPLIQKLAETCKMFNGDFTLLWHNSSLISRKDRELYGKVLVGV</sequence>
<organism evidence="1 2">
    <name type="scientific">Acetomicrobium hydrogeniformans ATCC BAA-1850</name>
    <dbReference type="NCBI Taxonomy" id="592015"/>
    <lineage>
        <taxon>Bacteria</taxon>
        <taxon>Thermotogati</taxon>
        <taxon>Synergistota</taxon>
        <taxon>Synergistia</taxon>
        <taxon>Synergistales</taxon>
        <taxon>Acetomicrobiaceae</taxon>
        <taxon>Acetomicrobium</taxon>
    </lineage>
</organism>
<gene>
    <name evidence="1" type="ORF">HMPREF1705_03961</name>
</gene>
<comment type="caution">
    <text evidence="1">The sequence shown here is derived from an EMBL/GenBank/DDBJ whole genome shotgun (WGS) entry which is preliminary data.</text>
</comment>
<dbReference type="Proteomes" id="UP000005273">
    <property type="component" value="Unassembled WGS sequence"/>
</dbReference>
<protein>
    <submittedName>
        <fullName evidence="1">Uncharacterized protein</fullName>
    </submittedName>
</protein>
<dbReference type="STRING" id="592015.HMPREF1705_03961"/>
<evidence type="ECO:0000313" key="1">
    <source>
        <dbReference type="EMBL" id="KRT34368.1"/>
    </source>
</evidence>
<dbReference type="AlphaFoldDB" id="A0A0T5X7X1"/>
<proteinExistence type="predicted"/>
<name>A0A0T5X7X1_9BACT</name>
<evidence type="ECO:0000313" key="2">
    <source>
        <dbReference type="Proteomes" id="UP000005273"/>
    </source>
</evidence>